<dbReference type="EC" id="2.7.3.9" evidence="6 17"/>
<evidence type="ECO:0000259" key="22">
    <source>
        <dbReference type="Pfam" id="PF00391"/>
    </source>
</evidence>
<keyword evidence="13 17" id="KW-0479">Metal-binding</keyword>
<comment type="cofactor">
    <cofactor evidence="2 17 20">
        <name>Mg(2+)</name>
        <dbReference type="ChEBI" id="CHEBI:18420"/>
    </cofactor>
</comment>
<comment type="function">
    <text evidence="3 17">General (non sugar-specific) component of the phosphoenolpyruvate-dependent sugar phosphotransferase system (sugar PTS). This major carbohydrate active-transport system catalyzes the phosphorylation of incoming sugar substrates concomitantly with their translocation across the cell membrane. Enzyme I transfers the phosphoryl group from phosphoenolpyruvate (PEP) to the phosphoryl carrier protein (HPr).</text>
</comment>
<dbReference type="FunFam" id="1.10.274.10:FF:000001">
    <property type="entry name" value="Phosphoenolpyruvate-protein phosphotransferase"/>
    <property type="match status" value="1"/>
</dbReference>
<keyword evidence="25" id="KW-0670">Pyruvate</keyword>
<dbReference type="GO" id="GO:0016301">
    <property type="term" value="F:kinase activity"/>
    <property type="evidence" value="ECO:0007669"/>
    <property type="project" value="UniProtKB-KW"/>
</dbReference>
<evidence type="ECO:0000256" key="19">
    <source>
        <dbReference type="PIRSR" id="PIRSR000732-2"/>
    </source>
</evidence>
<dbReference type="PROSITE" id="PS00742">
    <property type="entry name" value="PEP_ENZYMES_2"/>
    <property type="match status" value="1"/>
</dbReference>
<dbReference type="InterPro" id="IPR036637">
    <property type="entry name" value="Phosphohistidine_dom_sf"/>
</dbReference>
<feature type="binding site" evidence="20">
    <location>
        <position position="431"/>
    </location>
    <ligand>
        <name>Mg(2+)</name>
        <dbReference type="ChEBI" id="CHEBI:18420"/>
    </ligand>
</feature>
<dbReference type="Pfam" id="PF05524">
    <property type="entry name" value="PEP-utilisers_N"/>
    <property type="match status" value="1"/>
</dbReference>
<feature type="coiled-coil region" evidence="21">
    <location>
        <begin position="396"/>
        <end position="423"/>
    </location>
</feature>
<evidence type="ECO:0000256" key="17">
    <source>
        <dbReference type="PIRNR" id="PIRNR000732"/>
    </source>
</evidence>
<dbReference type="Pfam" id="PF02896">
    <property type="entry name" value="PEP-utilizers_C"/>
    <property type="match status" value="1"/>
</dbReference>
<dbReference type="Gene3D" id="1.10.274.10">
    <property type="entry name" value="PtsI, HPr-binding domain"/>
    <property type="match status" value="1"/>
</dbReference>
<dbReference type="InterPro" id="IPR000121">
    <property type="entry name" value="PEP_util_C"/>
</dbReference>
<dbReference type="Gene3D" id="3.50.30.10">
    <property type="entry name" value="Phosphohistidine domain"/>
    <property type="match status" value="1"/>
</dbReference>
<evidence type="ECO:0000256" key="20">
    <source>
        <dbReference type="PIRSR" id="PIRSR000732-3"/>
    </source>
</evidence>
<dbReference type="GO" id="GO:0009401">
    <property type="term" value="P:phosphoenolpyruvate-dependent sugar phosphotransferase system"/>
    <property type="evidence" value="ECO:0007669"/>
    <property type="project" value="UniProtKB-KW"/>
</dbReference>
<dbReference type="GO" id="GO:0008965">
    <property type="term" value="F:phosphoenolpyruvate-protein phosphotransferase activity"/>
    <property type="evidence" value="ECO:0007669"/>
    <property type="project" value="UniProtKB-EC"/>
</dbReference>
<evidence type="ECO:0000256" key="3">
    <source>
        <dbReference type="ARBA" id="ARBA00002728"/>
    </source>
</evidence>
<feature type="binding site" evidence="19">
    <location>
        <position position="465"/>
    </location>
    <ligand>
        <name>phosphoenolpyruvate</name>
        <dbReference type="ChEBI" id="CHEBI:58702"/>
    </ligand>
</feature>
<dbReference type="Pfam" id="PF00391">
    <property type="entry name" value="PEP-utilizers"/>
    <property type="match status" value="1"/>
</dbReference>
<evidence type="ECO:0000256" key="18">
    <source>
        <dbReference type="PIRSR" id="PIRSR000732-1"/>
    </source>
</evidence>
<comment type="similarity">
    <text evidence="5 17">Belongs to the PEP-utilizing enzyme family.</text>
</comment>
<gene>
    <name evidence="25" type="ORF">SAMN05192533_111108</name>
</gene>
<comment type="subcellular location">
    <subcellularLocation>
        <location evidence="4 17">Cytoplasm</location>
    </subcellularLocation>
</comment>
<evidence type="ECO:0000256" key="8">
    <source>
        <dbReference type="ARBA" id="ARBA00022448"/>
    </source>
</evidence>
<dbReference type="EMBL" id="FOBW01000011">
    <property type="protein sequence ID" value="SEN32601.1"/>
    <property type="molecule type" value="Genomic_DNA"/>
</dbReference>
<feature type="binding site" evidence="19">
    <location>
        <position position="296"/>
    </location>
    <ligand>
        <name>phosphoenolpyruvate</name>
        <dbReference type="ChEBI" id="CHEBI:58702"/>
    </ligand>
</feature>
<keyword evidence="15 17" id="KW-0460">Magnesium</keyword>
<dbReference type="PROSITE" id="PS00370">
    <property type="entry name" value="PEP_ENZYMES_PHOS_SITE"/>
    <property type="match status" value="1"/>
</dbReference>
<evidence type="ECO:0000256" key="11">
    <source>
        <dbReference type="ARBA" id="ARBA00022679"/>
    </source>
</evidence>
<dbReference type="InterPro" id="IPR008731">
    <property type="entry name" value="PTS_EIN"/>
</dbReference>
<feature type="domain" description="PEP-utilising enzyme C-terminal" evidence="23">
    <location>
        <begin position="250"/>
        <end position="539"/>
    </location>
</feature>
<evidence type="ECO:0000256" key="13">
    <source>
        <dbReference type="ARBA" id="ARBA00022723"/>
    </source>
</evidence>
<feature type="active site" description="Tele-phosphohistidine intermediate" evidence="18">
    <location>
        <position position="189"/>
    </location>
</feature>
<dbReference type="PRINTS" id="PR01736">
    <property type="entry name" value="PHPHTRNFRASE"/>
</dbReference>
<evidence type="ECO:0000256" key="10">
    <source>
        <dbReference type="ARBA" id="ARBA00022597"/>
    </source>
</evidence>
<dbReference type="InterPro" id="IPR008279">
    <property type="entry name" value="PEP-util_enz_mobile_dom"/>
</dbReference>
<keyword evidence="9 17" id="KW-0963">Cytoplasm</keyword>
<evidence type="ECO:0000256" key="1">
    <source>
        <dbReference type="ARBA" id="ARBA00000683"/>
    </source>
</evidence>
<feature type="domain" description="Phosphotransferase system enzyme I N-terminal" evidence="24">
    <location>
        <begin position="5"/>
        <end position="126"/>
    </location>
</feature>
<dbReference type="PANTHER" id="PTHR46244">
    <property type="entry name" value="PHOSPHOENOLPYRUVATE-PROTEIN PHOSPHOTRANSFERASE"/>
    <property type="match status" value="1"/>
</dbReference>
<evidence type="ECO:0000256" key="5">
    <source>
        <dbReference type="ARBA" id="ARBA00007837"/>
    </source>
</evidence>
<dbReference type="SUPFAM" id="SSF51621">
    <property type="entry name" value="Phosphoenolpyruvate/pyruvate domain"/>
    <property type="match status" value="1"/>
</dbReference>
<dbReference type="STRING" id="930146.SAMN05192533_111108"/>
<evidence type="ECO:0000256" key="9">
    <source>
        <dbReference type="ARBA" id="ARBA00022490"/>
    </source>
</evidence>
<name>A0A1H8FLC7_9BACI</name>
<dbReference type="NCBIfam" id="TIGR01417">
    <property type="entry name" value="PTS_I_fam"/>
    <property type="match status" value="1"/>
</dbReference>
<dbReference type="Proteomes" id="UP000198553">
    <property type="component" value="Unassembled WGS sequence"/>
</dbReference>
<evidence type="ECO:0000256" key="7">
    <source>
        <dbReference type="ARBA" id="ARBA00016544"/>
    </source>
</evidence>
<proteinExistence type="inferred from homology"/>
<accession>A0A1H8FLC7</accession>
<comment type="catalytic activity">
    <reaction evidence="1 17">
        <text>L-histidyl-[protein] + phosphoenolpyruvate = N(pros)-phospho-L-histidyl-[protein] + pyruvate</text>
        <dbReference type="Rhea" id="RHEA:23880"/>
        <dbReference type="Rhea" id="RHEA-COMP:9745"/>
        <dbReference type="Rhea" id="RHEA-COMP:9746"/>
        <dbReference type="ChEBI" id="CHEBI:15361"/>
        <dbReference type="ChEBI" id="CHEBI:29979"/>
        <dbReference type="ChEBI" id="CHEBI:58702"/>
        <dbReference type="ChEBI" id="CHEBI:64837"/>
        <dbReference type="EC" id="2.7.3.9"/>
    </reaction>
</comment>
<dbReference type="FunFam" id="3.20.20.60:FF:000007">
    <property type="entry name" value="Phosphoenolpyruvate-protein phosphotransferase"/>
    <property type="match status" value="1"/>
</dbReference>
<dbReference type="InterPro" id="IPR024692">
    <property type="entry name" value="PTS_EI"/>
</dbReference>
<evidence type="ECO:0000256" key="14">
    <source>
        <dbReference type="ARBA" id="ARBA00022777"/>
    </source>
</evidence>
<dbReference type="InterPro" id="IPR040442">
    <property type="entry name" value="Pyrv_kinase-like_dom_sf"/>
</dbReference>
<evidence type="ECO:0000259" key="23">
    <source>
        <dbReference type="Pfam" id="PF02896"/>
    </source>
</evidence>
<evidence type="ECO:0000256" key="21">
    <source>
        <dbReference type="SAM" id="Coils"/>
    </source>
</evidence>
<dbReference type="InterPro" id="IPR023151">
    <property type="entry name" value="PEP_util_CS"/>
</dbReference>
<dbReference type="InterPro" id="IPR050499">
    <property type="entry name" value="PEP-utilizing_PTS_enzyme"/>
</dbReference>
<keyword evidence="21" id="KW-0175">Coiled coil</keyword>
<dbReference type="SUPFAM" id="SSF47831">
    <property type="entry name" value="Enzyme I of the PEP:sugar phosphotransferase system HPr-binding (sub)domain"/>
    <property type="match status" value="1"/>
</dbReference>
<evidence type="ECO:0000313" key="25">
    <source>
        <dbReference type="EMBL" id="SEN32601.1"/>
    </source>
</evidence>
<protein>
    <recommendedName>
        <fullName evidence="7 17">Phosphoenolpyruvate-protein phosphotransferase</fullName>
        <ecNumber evidence="6 17">2.7.3.9</ecNumber>
    </recommendedName>
    <alternativeName>
        <fullName evidence="16 17">Phosphotransferase system, enzyme I</fullName>
    </alternativeName>
</protein>
<feature type="domain" description="PEP-utilising enzyme mobile" evidence="22">
    <location>
        <begin position="153"/>
        <end position="225"/>
    </location>
</feature>
<evidence type="ECO:0000256" key="4">
    <source>
        <dbReference type="ARBA" id="ARBA00004496"/>
    </source>
</evidence>
<dbReference type="RefSeq" id="WP_090747747.1">
    <property type="nucleotide sequence ID" value="NZ_FOBW01000011.1"/>
</dbReference>
<evidence type="ECO:0000256" key="6">
    <source>
        <dbReference type="ARBA" id="ARBA00012232"/>
    </source>
</evidence>
<feature type="binding site" evidence="19">
    <location>
        <begin position="454"/>
        <end position="455"/>
    </location>
    <ligand>
        <name>phosphoenolpyruvate</name>
        <dbReference type="ChEBI" id="CHEBI:58702"/>
    </ligand>
</feature>
<evidence type="ECO:0000256" key="12">
    <source>
        <dbReference type="ARBA" id="ARBA00022683"/>
    </source>
</evidence>
<keyword evidence="14 17" id="KW-0418">Kinase</keyword>
<keyword evidence="8 17" id="KW-0813">Transport</keyword>
<dbReference type="OrthoDB" id="9765468at2"/>
<dbReference type="InterPro" id="IPR006318">
    <property type="entry name" value="PTS_EI-like"/>
</dbReference>
<keyword evidence="10 17" id="KW-0762">Sugar transport</keyword>
<evidence type="ECO:0000256" key="16">
    <source>
        <dbReference type="ARBA" id="ARBA00033235"/>
    </source>
</evidence>
<dbReference type="GO" id="GO:0046872">
    <property type="term" value="F:metal ion binding"/>
    <property type="evidence" value="ECO:0007669"/>
    <property type="project" value="UniProtKB-KW"/>
</dbReference>
<dbReference type="SUPFAM" id="SSF52009">
    <property type="entry name" value="Phosphohistidine domain"/>
    <property type="match status" value="1"/>
</dbReference>
<sequence>MSFLHGIAASNGIAIAKAYRLVEPDFSFEQKKVDSAEDEIARFQAALYTAKGELDQIRIRADKELGADKAAIFEAHLLVLSDPELISPIEDKIKTEKVNAEHALKETADMFVSMFESMDNEYMKERAADIRDVTKRVLAHLLGIQIPNPSMVTEEVIIVAEDLTPSDTAQLNREFVKGFTTDIGGRTSHSAIMARSMEIPAVVGTKTATKEITNGDLVVVDGIKGEVHINPTPEMLEEYKQQQEAYAKQKEEWAKLVNEKTVTADGHHVELAANIGTPKDLKGVVENGGEAVGLYRTEFLYMDRDQLPTEEEQFTAYKAVLEGMGGKPVVVRTLDIGGDKELPYLNLPKEMNPFLGYRAIRLCLEEQEIFRTQLRALLRASVYGNLKIMFPMIATLDEFRQAKAILEEEKQKLQTEGVQLAEKIELGIMVEIPSTAVIADQFAKEVDFFSIGTNDLIQYTMAADRMNQQVSYLYQPYNPSILRLVKMVIDAAHKEGKWAGMCGEMAGDETAIPILIGLGLDEFSMSATSILKARSIIKDLSKSDMETLASKVIEMGTTEEVVEAVNAAISL</sequence>
<dbReference type="PANTHER" id="PTHR46244:SF3">
    <property type="entry name" value="PHOSPHOENOLPYRUVATE-PROTEIN PHOSPHOTRANSFERASE"/>
    <property type="match status" value="1"/>
</dbReference>
<keyword evidence="12 17" id="KW-0598">Phosphotransferase system</keyword>
<dbReference type="InterPro" id="IPR015813">
    <property type="entry name" value="Pyrv/PenolPyrv_kinase-like_dom"/>
</dbReference>
<dbReference type="GO" id="GO:0005737">
    <property type="term" value="C:cytoplasm"/>
    <property type="evidence" value="ECO:0007669"/>
    <property type="project" value="UniProtKB-SubCell"/>
</dbReference>
<dbReference type="PIRSF" id="PIRSF000732">
    <property type="entry name" value="PTS_enzyme_I"/>
    <property type="match status" value="1"/>
</dbReference>
<evidence type="ECO:0000256" key="15">
    <source>
        <dbReference type="ARBA" id="ARBA00022842"/>
    </source>
</evidence>
<dbReference type="InterPro" id="IPR018274">
    <property type="entry name" value="PEP_util_AS"/>
</dbReference>
<feature type="binding site" evidence="20">
    <location>
        <position position="455"/>
    </location>
    <ligand>
        <name>Mg(2+)</name>
        <dbReference type="ChEBI" id="CHEBI:18420"/>
    </ligand>
</feature>
<dbReference type="InterPro" id="IPR036618">
    <property type="entry name" value="PtsI_HPr-bd_sf"/>
</dbReference>
<dbReference type="Gene3D" id="3.20.20.60">
    <property type="entry name" value="Phosphoenolpyruvate-binding domains"/>
    <property type="match status" value="1"/>
</dbReference>
<dbReference type="AlphaFoldDB" id="A0A1H8FLC7"/>
<evidence type="ECO:0000313" key="26">
    <source>
        <dbReference type="Proteomes" id="UP000198553"/>
    </source>
</evidence>
<keyword evidence="26" id="KW-1185">Reference proteome</keyword>
<organism evidence="25 26">
    <name type="scientific">Mesobacillus persicus</name>
    <dbReference type="NCBI Taxonomy" id="930146"/>
    <lineage>
        <taxon>Bacteria</taxon>
        <taxon>Bacillati</taxon>
        <taxon>Bacillota</taxon>
        <taxon>Bacilli</taxon>
        <taxon>Bacillales</taxon>
        <taxon>Bacillaceae</taxon>
        <taxon>Mesobacillus</taxon>
    </lineage>
</organism>
<keyword evidence="11 17" id="KW-0808">Transferase</keyword>
<evidence type="ECO:0000256" key="2">
    <source>
        <dbReference type="ARBA" id="ARBA00001946"/>
    </source>
</evidence>
<feature type="binding site" evidence="19">
    <location>
        <position position="332"/>
    </location>
    <ligand>
        <name>phosphoenolpyruvate</name>
        <dbReference type="ChEBI" id="CHEBI:58702"/>
    </ligand>
</feature>
<reference evidence="26" key="1">
    <citation type="submission" date="2016-10" db="EMBL/GenBank/DDBJ databases">
        <authorList>
            <person name="Varghese N."/>
            <person name="Submissions S."/>
        </authorList>
    </citation>
    <scope>NUCLEOTIDE SEQUENCE [LARGE SCALE GENOMIC DNA]</scope>
    <source>
        <strain evidence="26">B48,IBRC-M 10115,DSM 25386,CECT 8001</strain>
    </source>
</reference>
<feature type="active site" description="Proton donor" evidence="18">
    <location>
        <position position="502"/>
    </location>
</feature>
<evidence type="ECO:0000259" key="24">
    <source>
        <dbReference type="Pfam" id="PF05524"/>
    </source>
</evidence>